<dbReference type="EMBL" id="JARKHS020005606">
    <property type="protein sequence ID" value="KAK8783392.1"/>
    <property type="molecule type" value="Genomic_DNA"/>
</dbReference>
<evidence type="ECO:0000313" key="2">
    <source>
        <dbReference type="Proteomes" id="UP001321473"/>
    </source>
</evidence>
<protein>
    <submittedName>
        <fullName evidence="1">Uncharacterized protein</fullName>
    </submittedName>
</protein>
<dbReference type="Proteomes" id="UP001321473">
    <property type="component" value="Unassembled WGS sequence"/>
</dbReference>
<evidence type="ECO:0000313" key="1">
    <source>
        <dbReference type="EMBL" id="KAK8783392.1"/>
    </source>
</evidence>
<organism evidence="1 2">
    <name type="scientific">Amblyomma americanum</name>
    <name type="common">Lone star tick</name>
    <dbReference type="NCBI Taxonomy" id="6943"/>
    <lineage>
        <taxon>Eukaryota</taxon>
        <taxon>Metazoa</taxon>
        <taxon>Ecdysozoa</taxon>
        <taxon>Arthropoda</taxon>
        <taxon>Chelicerata</taxon>
        <taxon>Arachnida</taxon>
        <taxon>Acari</taxon>
        <taxon>Parasitiformes</taxon>
        <taxon>Ixodida</taxon>
        <taxon>Ixodoidea</taxon>
        <taxon>Ixodidae</taxon>
        <taxon>Amblyomminae</taxon>
        <taxon>Amblyomma</taxon>
    </lineage>
</organism>
<dbReference type="AlphaFoldDB" id="A0AAQ4F9L6"/>
<gene>
    <name evidence="1" type="ORF">V5799_010243</name>
</gene>
<keyword evidence="2" id="KW-1185">Reference proteome</keyword>
<name>A0AAQ4F9L6_AMBAM</name>
<comment type="caution">
    <text evidence="1">The sequence shown here is derived from an EMBL/GenBank/DDBJ whole genome shotgun (WGS) entry which is preliminary data.</text>
</comment>
<sequence>MHRNYSFIQLEIAHPSDTTYLMVCIFSMQALQGRLRIERKYFGRRLQVLLLHFRGASLNWPSFEASATCEPTVAEARGGACLGQVLAHGIGIQA</sequence>
<accession>A0AAQ4F9L6</accession>
<reference evidence="1 2" key="1">
    <citation type="journal article" date="2023" name="Arcadia Sci">
        <title>De novo assembly of a long-read Amblyomma americanum tick genome.</title>
        <authorList>
            <person name="Chou S."/>
            <person name="Poskanzer K.E."/>
            <person name="Rollins M."/>
            <person name="Thuy-Boun P.S."/>
        </authorList>
    </citation>
    <scope>NUCLEOTIDE SEQUENCE [LARGE SCALE GENOMIC DNA]</scope>
    <source>
        <strain evidence="1">F_SG_1</strain>
        <tissue evidence="1">Salivary glands</tissue>
    </source>
</reference>
<proteinExistence type="predicted"/>